<dbReference type="RefSeq" id="XP_005774789.1">
    <property type="nucleotide sequence ID" value="XM_005774732.1"/>
</dbReference>
<accession>A0A0D3JFS5</accession>
<keyword evidence="4" id="KW-1185">Reference proteome</keyword>
<dbReference type="Pfam" id="PF05022">
    <property type="entry name" value="SRP40_C"/>
    <property type="match status" value="1"/>
</dbReference>
<feature type="compositionally biased region" description="Low complexity" evidence="1">
    <location>
        <begin position="66"/>
        <end position="80"/>
    </location>
</feature>
<dbReference type="KEGG" id="ehx:EMIHUDRAFT_240471"/>
<dbReference type="PaxDb" id="2903-EOD22360"/>
<evidence type="ECO:0000256" key="1">
    <source>
        <dbReference type="SAM" id="MobiDB-lite"/>
    </source>
</evidence>
<proteinExistence type="predicted"/>
<evidence type="ECO:0000313" key="3">
    <source>
        <dbReference type="EnsemblProtists" id="EOD22360"/>
    </source>
</evidence>
<reference evidence="3" key="2">
    <citation type="submission" date="2024-10" db="UniProtKB">
        <authorList>
            <consortium name="EnsemblProtists"/>
        </authorList>
    </citation>
    <scope>IDENTIFICATION</scope>
</reference>
<feature type="region of interest" description="Disordered" evidence="1">
    <location>
        <begin position="49"/>
        <end position="161"/>
    </location>
</feature>
<dbReference type="PANTHER" id="PTHR23216:SF1">
    <property type="entry name" value="NUCLEOLAR AND COILED-BODY PHOSPHOPROTEIN 1"/>
    <property type="match status" value="1"/>
</dbReference>
<reference evidence="4" key="1">
    <citation type="journal article" date="2013" name="Nature">
        <title>Pan genome of the phytoplankton Emiliania underpins its global distribution.</title>
        <authorList>
            <person name="Read B.A."/>
            <person name="Kegel J."/>
            <person name="Klute M.J."/>
            <person name="Kuo A."/>
            <person name="Lefebvre S.C."/>
            <person name="Maumus F."/>
            <person name="Mayer C."/>
            <person name="Miller J."/>
            <person name="Monier A."/>
            <person name="Salamov A."/>
            <person name="Young J."/>
            <person name="Aguilar M."/>
            <person name="Claverie J.M."/>
            <person name="Frickenhaus S."/>
            <person name="Gonzalez K."/>
            <person name="Herman E.K."/>
            <person name="Lin Y.C."/>
            <person name="Napier J."/>
            <person name="Ogata H."/>
            <person name="Sarno A.F."/>
            <person name="Shmutz J."/>
            <person name="Schroeder D."/>
            <person name="de Vargas C."/>
            <person name="Verret F."/>
            <person name="von Dassow P."/>
            <person name="Valentin K."/>
            <person name="Van de Peer Y."/>
            <person name="Wheeler G."/>
            <person name="Dacks J.B."/>
            <person name="Delwiche C.F."/>
            <person name="Dyhrman S.T."/>
            <person name="Glockner G."/>
            <person name="John U."/>
            <person name="Richards T."/>
            <person name="Worden A.Z."/>
            <person name="Zhang X."/>
            <person name="Grigoriev I.V."/>
            <person name="Allen A.E."/>
            <person name="Bidle K."/>
            <person name="Borodovsky M."/>
            <person name="Bowler C."/>
            <person name="Brownlee C."/>
            <person name="Cock J.M."/>
            <person name="Elias M."/>
            <person name="Gladyshev V.N."/>
            <person name="Groth M."/>
            <person name="Guda C."/>
            <person name="Hadaegh A."/>
            <person name="Iglesias-Rodriguez M.D."/>
            <person name="Jenkins J."/>
            <person name="Jones B.M."/>
            <person name="Lawson T."/>
            <person name="Leese F."/>
            <person name="Lindquist E."/>
            <person name="Lobanov A."/>
            <person name="Lomsadze A."/>
            <person name="Malik S.B."/>
            <person name="Marsh M.E."/>
            <person name="Mackinder L."/>
            <person name="Mock T."/>
            <person name="Mueller-Roeber B."/>
            <person name="Pagarete A."/>
            <person name="Parker M."/>
            <person name="Probert I."/>
            <person name="Quesneville H."/>
            <person name="Raines C."/>
            <person name="Rensing S.A."/>
            <person name="Riano-Pachon D.M."/>
            <person name="Richier S."/>
            <person name="Rokitta S."/>
            <person name="Shiraiwa Y."/>
            <person name="Soanes D.M."/>
            <person name="van der Giezen M."/>
            <person name="Wahlund T.M."/>
            <person name="Williams B."/>
            <person name="Wilson W."/>
            <person name="Wolfe G."/>
            <person name="Wurch L.L."/>
        </authorList>
    </citation>
    <scope>NUCLEOTIDE SEQUENCE</scope>
</reference>
<dbReference type="InterPro" id="IPR007718">
    <property type="entry name" value="Srp40_C"/>
</dbReference>
<feature type="domain" description="Srp40 C-terminal" evidence="2">
    <location>
        <begin position="158"/>
        <end position="237"/>
    </location>
</feature>
<dbReference type="STRING" id="2903.R1E6G5"/>
<dbReference type="InterPro" id="IPR039191">
    <property type="entry name" value="Nopp140-like"/>
</dbReference>
<sequence length="238" mass="25390">MSPEGSDLAYSGHSALAASLVKELKRTPEAPPVSLMDVLHPISLVAGVKRKGENGAPRPPDPPTRAAPHPAVAPAHAAAARCEKGILPTSNKRSKVEESEESDDDDGTEGQDEDPLPSERVGSSHLEAEKKKHTEGHTGERAPADEEETPRAQAKAGRFMRVDPNEALPVVSKLGEKSLIDNSWDALRAKGHTYADKAQERLGPVKGKAFQKQMTKAKRGTYMGGAIDVGAVNSIKFE</sequence>
<dbReference type="Proteomes" id="UP000013827">
    <property type="component" value="Unassembled WGS sequence"/>
</dbReference>
<dbReference type="HOGENOM" id="CLU_1167708_0_0_1"/>
<organism evidence="3 4">
    <name type="scientific">Emiliania huxleyi (strain CCMP1516)</name>
    <dbReference type="NCBI Taxonomy" id="280463"/>
    <lineage>
        <taxon>Eukaryota</taxon>
        <taxon>Haptista</taxon>
        <taxon>Haptophyta</taxon>
        <taxon>Prymnesiophyceae</taxon>
        <taxon>Isochrysidales</taxon>
        <taxon>Noelaerhabdaceae</taxon>
        <taxon>Emiliania</taxon>
    </lineage>
</organism>
<dbReference type="PANTHER" id="PTHR23216">
    <property type="entry name" value="NUCLEOLAR AND COILED-BODY PHOSPHOPROTEIN 1"/>
    <property type="match status" value="1"/>
</dbReference>
<dbReference type="GO" id="GO:0005730">
    <property type="term" value="C:nucleolus"/>
    <property type="evidence" value="ECO:0007669"/>
    <property type="project" value="InterPro"/>
</dbReference>
<dbReference type="GeneID" id="17267899"/>
<evidence type="ECO:0000313" key="4">
    <source>
        <dbReference type="Proteomes" id="UP000013827"/>
    </source>
</evidence>
<dbReference type="AlphaFoldDB" id="A0A0D3JFS5"/>
<name>A0A0D3JFS5_EMIH1</name>
<protein>
    <recommendedName>
        <fullName evidence="2">Srp40 C-terminal domain-containing protein</fullName>
    </recommendedName>
</protein>
<dbReference type="EnsemblProtists" id="EOD22360">
    <property type="protein sequence ID" value="EOD22360"/>
    <property type="gene ID" value="EMIHUDRAFT_240471"/>
</dbReference>
<feature type="compositionally biased region" description="Basic and acidic residues" evidence="1">
    <location>
        <begin position="126"/>
        <end position="144"/>
    </location>
</feature>
<evidence type="ECO:0000259" key="2">
    <source>
        <dbReference type="Pfam" id="PF05022"/>
    </source>
</evidence>
<feature type="compositionally biased region" description="Acidic residues" evidence="1">
    <location>
        <begin position="98"/>
        <end position="116"/>
    </location>
</feature>